<dbReference type="Pfam" id="PF01855">
    <property type="entry name" value="POR_N"/>
    <property type="match status" value="1"/>
</dbReference>
<dbReference type="SUPFAM" id="SSF52518">
    <property type="entry name" value="Thiamin diphosphate-binding fold (THDP-binding)"/>
    <property type="match status" value="1"/>
</dbReference>
<evidence type="ECO:0000256" key="1">
    <source>
        <dbReference type="ARBA" id="ARBA00023002"/>
    </source>
</evidence>
<dbReference type="AlphaFoldDB" id="G7V8L7"/>
<organism evidence="4 5">
    <name type="scientific">Thermovirga lienii (strain ATCC BAA-1197 / DSM 17291 / Cas60314)</name>
    <dbReference type="NCBI Taxonomy" id="580340"/>
    <lineage>
        <taxon>Bacteria</taxon>
        <taxon>Thermotogati</taxon>
        <taxon>Synergistota</taxon>
        <taxon>Synergistia</taxon>
        <taxon>Synergistales</taxon>
        <taxon>Thermovirgaceae</taxon>
        <taxon>Thermovirga</taxon>
    </lineage>
</organism>
<dbReference type="eggNOG" id="COG1014">
    <property type="taxonomic scope" value="Bacteria"/>
</dbReference>
<dbReference type="NCBIfam" id="TIGR03710">
    <property type="entry name" value="OAFO_sf"/>
    <property type="match status" value="1"/>
</dbReference>
<dbReference type="FunFam" id="3.40.50.970:FF:000022">
    <property type="entry name" value="2-oxoglutarate ferredoxin oxidoreductase alpha subunit"/>
    <property type="match status" value="1"/>
</dbReference>
<protein>
    <submittedName>
        <fullName evidence="4">Pyruvate flavodoxin/ferredoxin oxidoreductase domain protein</fullName>
    </submittedName>
</protein>
<dbReference type="OrthoDB" id="9794954at2"/>
<evidence type="ECO:0000259" key="3">
    <source>
        <dbReference type="Pfam" id="PF01855"/>
    </source>
</evidence>
<dbReference type="EMBL" id="CP003096">
    <property type="protein sequence ID" value="AER67478.1"/>
    <property type="molecule type" value="Genomic_DNA"/>
</dbReference>
<dbReference type="PANTHER" id="PTHR32154:SF20">
    <property type="entry name" value="2-OXOGLUTARATE OXIDOREDUCTASE SUBUNIT KORA"/>
    <property type="match status" value="1"/>
</dbReference>
<dbReference type="InterPro" id="IPR029061">
    <property type="entry name" value="THDP-binding"/>
</dbReference>
<dbReference type="InterPro" id="IPR009014">
    <property type="entry name" value="Transketo_C/PFOR_II"/>
</dbReference>
<dbReference type="GO" id="GO:0016903">
    <property type="term" value="F:oxidoreductase activity, acting on the aldehyde or oxo group of donors"/>
    <property type="evidence" value="ECO:0007669"/>
    <property type="project" value="InterPro"/>
</dbReference>
<keyword evidence="5" id="KW-1185">Reference proteome</keyword>
<dbReference type="HOGENOM" id="CLU_017038_1_0_0"/>
<dbReference type="eggNOG" id="COG0674">
    <property type="taxonomic scope" value="Bacteria"/>
</dbReference>
<dbReference type="Pfam" id="PF01558">
    <property type="entry name" value="POR"/>
    <property type="match status" value="1"/>
</dbReference>
<accession>G7V8L7</accession>
<dbReference type="Gene3D" id="3.40.920.10">
    <property type="entry name" value="Pyruvate-ferredoxin oxidoreductase, PFOR, domain III"/>
    <property type="match status" value="1"/>
</dbReference>
<dbReference type="InterPro" id="IPR050722">
    <property type="entry name" value="Pyruvate:ferred/Flavod_OxRd"/>
</dbReference>
<reference evidence="4 5" key="2">
    <citation type="journal article" date="2012" name="Stand. Genomic Sci.">
        <title>Genome sequence of the moderately thermophilic, amino-acid-degrading and sulfur-reducing bacterium Thermovirga lienii type strain (Cas60314(T)).</title>
        <authorList>
            <person name="Goker M."/>
            <person name="Saunders E."/>
            <person name="Lapidus A."/>
            <person name="Nolan M."/>
            <person name="Lucas S."/>
            <person name="Hammon N."/>
            <person name="Deshpande S."/>
            <person name="Cheng J.F."/>
            <person name="Han C."/>
            <person name="Tapia R."/>
            <person name="Goodwin L.A."/>
            <person name="Pitluck S."/>
            <person name="Liolios K."/>
            <person name="Mavromatis K."/>
            <person name="Pagani I."/>
            <person name="Ivanova N."/>
            <person name="Mikhailova N."/>
            <person name="Pati A."/>
            <person name="Chen A."/>
            <person name="Palaniappan K."/>
            <person name="Land M."/>
            <person name="Chang Y.J."/>
            <person name="Jeffries C.D."/>
            <person name="Brambilla E.M."/>
            <person name="Rohde M."/>
            <person name="Spring S."/>
            <person name="Detter J.C."/>
            <person name="Woyke T."/>
            <person name="Bristow J."/>
            <person name="Eisen J.A."/>
            <person name="Markowitz V."/>
            <person name="Hugenholtz P."/>
            <person name="Kyrpides N.C."/>
            <person name="Klenk H.P."/>
        </authorList>
    </citation>
    <scope>NUCLEOTIDE SEQUENCE [LARGE SCALE GENOMIC DNA]</scope>
    <source>
        <strain evidence="5">ATCC BAA-1197 / DSM 17291 / Cas60314</strain>
    </source>
</reference>
<dbReference type="Proteomes" id="UP000005868">
    <property type="component" value="Chromosome"/>
</dbReference>
<feature type="domain" description="Pyruvate flavodoxin/ferredoxin oxidoreductase pyrimidine binding" evidence="3">
    <location>
        <begin position="216"/>
        <end position="448"/>
    </location>
</feature>
<dbReference type="Gene3D" id="3.40.50.970">
    <property type="match status" value="1"/>
</dbReference>
<dbReference type="SUPFAM" id="SSF52922">
    <property type="entry name" value="TK C-terminal domain-like"/>
    <property type="match status" value="1"/>
</dbReference>
<dbReference type="CDD" id="cd07034">
    <property type="entry name" value="TPP_PYR_PFOR_IOR-alpha_like"/>
    <property type="match status" value="1"/>
</dbReference>
<proteinExistence type="predicted"/>
<evidence type="ECO:0000259" key="2">
    <source>
        <dbReference type="Pfam" id="PF01558"/>
    </source>
</evidence>
<evidence type="ECO:0000313" key="5">
    <source>
        <dbReference type="Proteomes" id="UP000005868"/>
    </source>
</evidence>
<keyword evidence="4" id="KW-0670">Pyruvate</keyword>
<name>G7V8L7_THELD</name>
<dbReference type="InterPro" id="IPR019752">
    <property type="entry name" value="Pyrv/ketoisovalerate_OxRed_cat"/>
</dbReference>
<dbReference type="PANTHER" id="PTHR32154">
    <property type="entry name" value="PYRUVATE-FLAVODOXIN OXIDOREDUCTASE-RELATED"/>
    <property type="match status" value="1"/>
</dbReference>
<dbReference type="SUPFAM" id="SSF53323">
    <property type="entry name" value="Pyruvate-ferredoxin oxidoreductase, PFOR, domain III"/>
    <property type="match status" value="1"/>
</dbReference>
<dbReference type="Gene3D" id="3.40.50.920">
    <property type="match status" value="1"/>
</dbReference>
<reference evidence="5" key="1">
    <citation type="submission" date="2011-10" db="EMBL/GenBank/DDBJ databases">
        <title>The complete genome of chromosome of Thermovirga lienii DSM 17291.</title>
        <authorList>
            <consortium name="US DOE Joint Genome Institute (JGI-PGF)"/>
            <person name="Lucas S."/>
            <person name="Copeland A."/>
            <person name="Lapidus A."/>
            <person name="Glavina del Rio T."/>
            <person name="Dalin E."/>
            <person name="Tice H."/>
            <person name="Bruce D."/>
            <person name="Goodwin L."/>
            <person name="Pitluck S."/>
            <person name="Peters L."/>
            <person name="Mikhailova N."/>
            <person name="Saunders E."/>
            <person name="Kyrpides N."/>
            <person name="Mavromatis K."/>
            <person name="Ivanova N."/>
            <person name="Last F.I."/>
            <person name="Brettin T."/>
            <person name="Detter J.C."/>
            <person name="Han C."/>
            <person name="Larimer F."/>
            <person name="Land M."/>
            <person name="Hauser L."/>
            <person name="Markowitz V."/>
            <person name="Cheng J.-F."/>
            <person name="Hugenholtz P."/>
            <person name="Woyke T."/>
            <person name="Wu D."/>
            <person name="Spring S."/>
            <person name="Schroeder M."/>
            <person name="Brambilla E.-M."/>
            <person name="Klenk H.-P."/>
            <person name="Eisen J.A."/>
        </authorList>
    </citation>
    <scope>NUCLEOTIDE SEQUENCE [LARGE SCALE GENOMIC DNA]</scope>
    <source>
        <strain evidence="5">ATCC BAA-1197 / DSM 17291 / Cas60314</strain>
    </source>
</reference>
<dbReference type="InterPro" id="IPR002869">
    <property type="entry name" value="Pyrv_flavodox_OxRed_cen"/>
</dbReference>
<feature type="domain" description="Pyruvate/ketoisovalerate oxidoreductase catalytic" evidence="2">
    <location>
        <begin position="20"/>
        <end position="180"/>
    </location>
</feature>
<dbReference type="GO" id="GO:0006979">
    <property type="term" value="P:response to oxidative stress"/>
    <property type="evidence" value="ECO:0007669"/>
    <property type="project" value="TreeGrafter"/>
</dbReference>
<dbReference type="InterPro" id="IPR022367">
    <property type="entry name" value="2-oxoacid/accept_OxRdtase_asu"/>
</dbReference>
<dbReference type="STRING" id="580340.Tlie_1756"/>
<evidence type="ECO:0000313" key="4">
    <source>
        <dbReference type="EMBL" id="AER67478.1"/>
    </source>
</evidence>
<dbReference type="KEGG" id="tli:Tlie_1756"/>
<dbReference type="InterPro" id="IPR002880">
    <property type="entry name" value="Pyrv_Fd/Flavodoxin_OxRdtase_N"/>
</dbReference>
<gene>
    <name evidence="4" type="ordered locus">Tlie_1756</name>
</gene>
<keyword evidence="1" id="KW-0560">Oxidoreductase</keyword>
<sequence length="572" mass="61994">MVVLPKPNHHDISLVLCGAAGQGVQTVEEILVKALHEGGFHVFASREYMSRVRGGNNSTEIRVSSKPVNALVDRIDILIPFNSGLRQNIVERIDDGTTIIGDGKELGNELSGLGRFVDVELFERAQTLGGKVYAGTLAAGIVAGLMEIDRTTLYNYFEGRFAGKADVIEKNKSAVDAGYEMAQKLKDDNVITVTMKVGERSNNSVVLNGTDAVSLGALAGGCDFLTSYPMSPATGVLTFMAKNARHFGVAVEQAEDEIAAINMALGASYGGARPMVSTSGGGLALMAEGVSLSGITELPVVIHVGQRPGPATGMATRTEQADLDFALHVGHGEFPKVVYAPGTLEEAFYLTQKAFNVAAKYQVPVLVLTDQYFLNSYYDVEPFDTSNLTIESHIVESGPDYQRYVITEDGISPRSVPGFGVGLVGTDSHEHDAQGHVQEDFHLRKNMVEKRLRKLEGLKKEAIPPTLWGNEKYQNLIVAWGSTGPIIQEALKVLGRDDTALLHFSQVWPFPQEAAICLERATKLVAVEGNATGQFANLVRKETGIKIQHRVLHYSGLQMSVEWVAQRLEEIL</sequence>